<accession>A0A5B7FU20</accession>
<keyword evidence="3" id="KW-1185">Reference proteome</keyword>
<comment type="caution">
    <text evidence="2">The sequence shown here is derived from an EMBL/GenBank/DDBJ whole genome shotgun (WGS) entry which is preliminary data.</text>
</comment>
<proteinExistence type="predicted"/>
<dbReference type="EMBL" id="VSRR010009257">
    <property type="protein sequence ID" value="MPC50052.1"/>
    <property type="molecule type" value="Genomic_DNA"/>
</dbReference>
<feature type="compositionally biased region" description="Acidic residues" evidence="1">
    <location>
        <begin position="60"/>
        <end position="71"/>
    </location>
</feature>
<gene>
    <name evidence="2" type="ORF">E2C01_043874</name>
</gene>
<evidence type="ECO:0000313" key="2">
    <source>
        <dbReference type="EMBL" id="MPC50052.1"/>
    </source>
</evidence>
<name>A0A5B7FU20_PORTR</name>
<protein>
    <submittedName>
        <fullName evidence="2">Uncharacterized protein</fullName>
    </submittedName>
</protein>
<dbReference type="Proteomes" id="UP000324222">
    <property type="component" value="Unassembled WGS sequence"/>
</dbReference>
<feature type="region of interest" description="Disordered" evidence="1">
    <location>
        <begin position="52"/>
        <end position="71"/>
    </location>
</feature>
<reference evidence="2 3" key="1">
    <citation type="submission" date="2019-05" db="EMBL/GenBank/DDBJ databases">
        <title>Another draft genome of Portunus trituberculatus and its Hox gene families provides insights of decapod evolution.</title>
        <authorList>
            <person name="Jeong J.-H."/>
            <person name="Song I."/>
            <person name="Kim S."/>
            <person name="Choi T."/>
            <person name="Kim D."/>
            <person name="Ryu S."/>
            <person name="Kim W."/>
        </authorList>
    </citation>
    <scope>NUCLEOTIDE SEQUENCE [LARGE SCALE GENOMIC DNA]</scope>
    <source>
        <tissue evidence="2">Muscle</tissue>
    </source>
</reference>
<sequence length="71" mass="8370">MCCDYEDSLRNLQKKEIQDGEDKVENGMSESKLEELQNAWKKEQEEENVKFSEVVQDSTQELDQEVEEVID</sequence>
<evidence type="ECO:0000256" key="1">
    <source>
        <dbReference type="SAM" id="MobiDB-lite"/>
    </source>
</evidence>
<evidence type="ECO:0000313" key="3">
    <source>
        <dbReference type="Proteomes" id="UP000324222"/>
    </source>
</evidence>
<organism evidence="2 3">
    <name type="scientific">Portunus trituberculatus</name>
    <name type="common">Swimming crab</name>
    <name type="synonym">Neptunus trituberculatus</name>
    <dbReference type="NCBI Taxonomy" id="210409"/>
    <lineage>
        <taxon>Eukaryota</taxon>
        <taxon>Metazoa</taxon>
        <taxon>Ecdysozoa</taxon>
        <taxon>Arthropoda</taxon>
        <taxon>Crustacea</taxon>
        <taxon>Multicrustacea</taxon>
        <taxon>Malacostraca</taxon>
        <taxon>Eumalacostraca</taxon>
        <taxon>Eucarida</taxon>
        <taxon>Decapoda</taxon>
        <taxon>Pleocyemata</taxon>
        <taxon>Brachyura</taxon>
        <taxon>Eubrachyura</taxon>
        <taxon>Portunoidea</taxon>
        <taxon>Portunidae</taxon>
        <taxon>Portuninae</taxon>
        <taxon>Portunus</taxon>
    </lineage>
</organism>
<dbReference type="AlphaFoldDB" id="A0A5B7FU20"/>